<evidence type="ECO:0000313" key="14">
    <source>
        <dbReference type="EMBL" id="BCD99100.1"/>
    </source>
</evidence>
<dbReference type="EC" id="2.7.1.180" evidence="2 11"/>
<feature type="binding site" evidence="12">
    <location>
        <position position="290"/>
    </location>
    <ligand>
        <name>Mg(2+)</name>
        <dbReference type="ChEBI" id="CHEBI:18420"/>
    </ligand>
</feature>
<feature type="binding site" evidence="12">
    <location>
        <position position="169"/>
    </location>
    <ligand>
        <name>Mg(2+)</name>
        <dbReference type="ChEBI" id="CHEBI:18420"/>
    </ligand>
</feature>
<dbReference type="GO" id="GO:0046872">
    <property type="term" value="F:metal ion binding"/>
    <property type="evidence" value="ECO:0007669"/>
    <property type="project" value="UniProtKB-UniRule"/>
</dbReference>
<name>A0AAN1WK65_9GAMM</name>
<evidence type="ECO:0000256" key="4">
    <source>
        <dbReference type="ARBA" id="ARBA00022630"/>
    </source>
</evidence>
<comment type="catalytic activity">
    <reaction evidence="10 11">
        <text>L-threonyl-[protein] + FAD = FMN-L-threonyl-[protein] + AMP + H(+)</text>
        <dbReference type="Rhea" id="RHEA:36847"/>
        <dbReference type="Rhea" id="RHEA-COMP:11060"/>
        <dbReference type="Rhea" id="RHEA-COMP:11061"/>
        <dbReference type="ChEBI" id="CHEBI:15378"/>
        <dbReference type="ChEBI" id="CHEBI:30013"/>
        <dbReference type="ChEBI" id="CHEBI:57692"/>
        <dbReference type="ChEBI" id="CHEBI:74257"/>
        <dbReference type="ChEBI" id="CHEBI:456215"/>
        <dbReference type="EC" id="2.7.1.180"/>
    </reaction>
</comment>
<dbReference type="InterPro" id="IPR024932">
    <property type="entry name" value="ApbE"/>
</dbReference>
<dbReference type="PANTHER" id="PTHR30040:SF2">
    <property type="entry name" value="FAD:PROTEIN FMN TRANSFERASE"/>
    <property type="match status" value="1"/>
</dbReference>
<keyword evidence="6 11" id="KW-0479">Metal-binding</keyword>
<dbReference type="EMBL" id="AP023086">
    <property type="protein sequence ID" value="BCD99100.1"/>
    <property type="molecule type" value="Genomic_DNA"/>
</dbReference>
<keyword evidence="15" id="KW-1185">Reference proteome</keyword>
<dbReference type="PIRSF" id="PIRSF006268">
    <property type="entry name" value="ApbE"/>
    <property type="match status" value="1"/>
</dbReference>
<evidence type="ECO:0000256" key="8">
    <source>
        <dbReference type="ARBA" id="ARBA00022842"/>
    </source>
</evidence>
<feature type="signal peptide" evidence="13">
    <location>
        <begin position="1"/>
        <end position="22"/>
    </location>
</feature>
<feature type="binding site" evidence="12">
    <location>
        <position position="286"/>
    </location>
    <ligand>
        <name>Mg(2+)</name>
        <dbReference type="ChEBI" id="CHEBI:18420"/>
    </ligand>
</feature>
<dbReference type="GO" id="GO:0016740">
    <property type="term" value="F:transferase activity"/>
    <property type="evidence" value="ECO:0007669"/>
    <property type="project" value="UniProtKB-UniRule"/>
</dbReference>
<organism evidence="14 15">
    <name type="scientific">Marinagarivorans cellulosilyticus</name>
    <dbReference type="NCBI Taxonomy" id="2721545"/>
    <lineage>
        <taxon>Bacteria</taxon>
        <taxon>Pseudomonadati</taxon>
        <taxon>Pseudomonadota</taxon>
        <taxon>Gammaproteobacteria</taxon>
        <taxon>Cellvibrionales</taxon>
        <taxon>Cellvibrionaceae</taxon>
        <taxon>Marinagarivorans</taxon>
    </lineage>
</organism>
<sequence>MSVRLACSLLLILLSLPLNAWAQWFEGSENIMGTQVVVSLWSPSDAKGSAAVAGVMDIMRGVDNRLSPYKESSELAQLNARAFKAPVVLSTEMAFLYEQSQAMYALTDGAFDIAYASVGKLYNYREKKAPSKADIERLLPALNTAHLSFDNSAKTLQFLNADVAIDLGGIAKGYAVDLAITYLREQGIQNAYVSAGGDSRVLGDRGGRPWLIGIKNPRMQKDDDKETVITLPLEDVAVSTSGDYERFFIDSVSGQRIHHIINPKTGRSASEVMSVTIIGGEGVRTDPLSTAVFVLGVQKGINLVNKLQNYDAIIIDRAGQVHYSNGLMPPAS</sequence>
<keyword evidence="5 11" id="KW-0808">Transferase</keyword>
<protein>
    <recommendedName>
        <fullName evidence="3 11">FAD:protein FMN transferase</fullName>
        <ecNumber evidence="2 11">2.7.1.180</ecNumber>
    </recommendedName>
    <alternativeName>
        <fullName evidence="9 11">Flavin transferase</fullName>
    </alternativeName>
</protein>
<evidence type="ECO:0000256" key="6">
    <source>
        <dbReference type="ARBA" id="ARBA00022723"/>
    </source>
</evidence>
<evidence type="ECO:0000313" key="15">
    <source>
        <dbReference type="Proteomes" id="UP001320119"/>
    </source>
</evidence>
<comment type="similarity">
    <text evidence="1 11">Belongs to the ApbE family.</text>
</comment>
<dbReference type="Pfam" id="PF02424">
    <property type="entry name" value="ApbE"/>
    <property type="match status" value="1"/>
</dbReference>
<proteinExistence type="inferred from homology"/>
<evidence type="ECO:0000256" key="5">
    <source>
        <dbReference type="ARBA" id="ARBA00022679"/>
    </source>
</evidence>
<evidence type="ECO:0000256" key="13">
    <source>
        <dbReference type="SAM" id="SignalP"/>
    </source>
</evidence>
<evidence type="ECO:0000256" key="3">
    <source>
        <dbReference type="ARBA" id="ARBA00016337"/>
    </source>
</evidence>
<dbReference type="AlphaFoldDB" id="A0AAN1WK65"/>
<dbReference type="Gene3D" id="3.10.520.10">
    <property type="entry name" value="ApbE-like domains"/>
    <property type="match status" value="1"/>
</dbReference>
<evidence type="ECO:0000256" key="2">
    <source>
        <dbReference type="ARBA" id="ARBA00011955"/>
    </source>
</evidence>
<evidence type="ECO:0000256" key="11">
    <source>
        <dbReference type="PIRNR" id="PIRNR006268"/>
    </source>
</evidence>
<feature type="chain" id="PRO_5042859139" description="FAD:protein FMN transferase" evidence="13">
    <location>
        <begin position="23"/>
        <end position="332"/>
    </location>
</feature>
<evidence type="ECO:0000256" key="12">
    <source>
        <dbReference type="PIRSR" id="PIRSR006268-2"/>
    </source>
</evidence>
<keyword evidence="8 11" id="KW-0460">Magnesium</keyword>
<keyword evidence="7 11" id="KW-0274">FAD</keyword>
<keyword evidence="4 11" id="KW-0285">Flavoprotein</keyword>
<dbReference type="InterPro" id="IPR003374">
    <property type="entry name" value="ApbE-like_sf"/>
</dbReference>
<evidence type="ECO:0000256" key="10">
    <source>
        <dbReference type="ARBA" id="ARBA00048540"/>
    </source>
</evidence>
<evidence type="ECO:0000256" key="7">
    <source>
        <dbReference type="ARBA" id="ARBA00022827"/>
    </source>
</evidence>
<dbReference type="RefSeq" id="WP_338040729.1">
    <property type="nucleotide sequence ID" value="NZ_AP023086.1"/>
</dbReference>
<evidence type="ECO:0000256" key="9">
    <source>
        <dbReference type="ARBA" id="ARBA00031306"/>
    </source>
</evidence>
<comment type="cofactor">
    <cofactor evidence="12">
        <name>Mg(2+)</name>
        <dbReference type="ChEBI" id="CHEBI:18420"/>
    </cofactor>
    <cofactor evidence="12">
        <name>Mn(2+)</name>
        <dbReference type="ChEBI" id="CHEBI:29035"/>
    </cofactor>
    <text evidence="12">Magnesium. Can also use manganese.</text>
</comment>
<reference evidence="14 15" key="1">
    <citation type="journal article" date="2022" name="IScience">
        <title>An ultrasensitive nanofiber-based assay for enzymatic hydrolysis and deep-sea microbial degradation of cellulose.</title>
        <authorList>
            <person name="Tsudome M."/>
            <person name="Tachioka M."/>
            <person name="Miyazaki M."/>
            <person name="Uchimura K."/>
            <person name="Tsuda M."/>
            <person name="Takaki Y."/>
            <person name="Deguchi S."/>
        </authorList>
    </citation>
    <scope>NUCLEOTIDE SEQUENCE [LARGE SCALE GENOMIC DNA]</scope>
    <source>
        <strain evidence="14 15">GE09</strain>
    </source>
</reference>
<gene>
    <name evidence="14" type="ORF">MARGE09_P3301</name>
</gene>
<dbReference type="PANTHER" id="PTHR30040">
    <property type="entry name" value="THIAMINE BIOSYNTHESIS LIPOPROTEIN APBE"/>
    <property type="match status" value="1"/>
</dbReference>
<keyword evidence="13" id="KW-0732">Signal</keyword>
<evidence type="ECO:0000256" key="1">
    <source>
        <dbReference type="ARBA" id="ARBA00008282"/>
    </source>
</evidence>
<dbReference type="SUPFAM" id="SSF143631">
    <property type="entry name" value="ApbE-like"/>
    <property type="match status" value="1"/>
</dbReference>
<dbReference type="KEGG" id="marq:MARGE09_P3301"/>
<dbReference type="Proteomes" id="UP001320119">
    <property type="component" value="Chromosome"/>
</dbReference>
<accession>A0AAN1WK65</accession>